<dbReference type="GO" id="GO:0016042">
    <property type="term" value="P:lipid catabolic process"/>
    <property type="evidence" value="ECO:0007669"/>
    <property type="project" value="InterPro"/>
</dbReference>
<organism evidence="1 2">
    <name type="scientific">Jaculus jaculus</name>
    <name type="common">Lesser Egyptian jerboa</name>
    <dbReference type="NCBI Taxonomy" id="51337"/>
    <lineage>
        <taxon>Eukaryota</taxon>
        <taxon>Metazoa</taxon>
        <taxon>Chordata</taxon>
        <taxon>Craniata</taxon>
        <taxon>Vertebrata</taxon>
        <taxon>Euteleostomi</taxon>
        <taxon>Mammalia</taxon>
        <taxon>Eutheria</taxon>
        <taxon>Euarchontoglires</taxon>
        <taxon>Glires</taxon>
        <taxon>Rodentia</taxon>
        <taxon>Myomorpha</taxon>
        <taxon>Dipodoidea</taxon>
        <taxon>Dipodidae</taxon>
        <taxon>Dipodinae</taxon>
        <taxon>Jaculus</taxon>
    </lineage>
</organism>
<evidence type="ECO:0000313" key="1">
    <source>
        <dbReference type="Ensembl" id="ENSJJAP00000015348.1"/>
    </source>
</evidence>
<dbReference type="GO" id="GO:0008047">
    <property type="term" value="F:enzyme activator activity"/>
    <property type="evidence" value="ECO:0007669"/>
    <property type="project" value="InterPro"/>
</dbReference>
<dbReference type="GeneTree" id="ENSGT00390000011494"/>
<dbReference type="AlphaFoldDB" id="A0A8C5KU10"/>
<accession>A0A8C5KU10</accession>
<name>A0A8C5KU10_JACJA</name>
<dbReference type="Ensembl" id="ENSJJAT00000021852.1">
    <property type="protein sequence ID" value="ENSJJAP00000015348.1"/>
    <property type="gene ID" value="ENSJJAG00000017544.1"/>
</dbReference>
<dbReference type="InterPro" id="IPR001981">
    <property type="entry name" value="Colipase"/>
</dbReference>
<dbReference type="GO" id="GO:0005576">
    <property type="term" value="C:extracellular region"/>
    <property type="evidence" value="ECO:0007669"/>
    <property type="project" value="InterPro"/>
</dbReference>
<sequence length="72" mass="7920">NIGDRCSHHTECLSACCLLDLDRRGAFCSSKAGRGMSCLPQTRAAINFICPCRMGLTCTSKDMICPRRCHLI</sequence>
<dbReference type="OMA" id="SDCCLMD"/>
<evidence type="ECO:0000313" key="2">
    <source>
        <dbReference type="Proteomes" id="UP000694385"/>
    </source>
</evidence>
<protein>
    <recommendedName>
        <fullName evidence="3">Colipase-like protein 2</fullName>
    </recommendedName>
</protein>
<dbReference type="Proteomes" id="UP000694385">
    <property type="component" value="Unassembled WGS sequence"/>
</dbReference>
<dbReference type="PROSITE" id="PS51342">
    <property type="entry name" value="COLIPASE_2"/>
    <property type="match status" value="1"/>
</dbReference>
<keyword evidence="2" id="KW-1185">Reference proteome</keyword>
<evidence type="ECO:0008006" key="3">
    <source>
        <dbReference type="Google" id="ProtNLM"/>
    </source>
</evidence>
<dbReference type="GO" id="GO:0007586">
    <property type="term" value="P:digestion"/>
    <property type="evidence" value="ECO:0007669"/>
    <property type="project" value="InterPro"/>
</dbReference>
<reference evidence="1" key="2">
    <citation type="submission" date="2025-09" db="UniProtKB">
        <authorList>
            <consortium name="Ensembl"/>
        </authorList>
    </citation>
    <scope>IDENTIFICATION</scope>
</reference>
<proteinExistence type="predicted"/>
<reference evidence="1" key="1">
    <citation type="submission" date="2025-08" db="UniProtKB">
        <authorList>
            <consortium name="Ensembl"/>
        </authorList>
    </citation>
    <scope>IDENTIFICATION</scope>
</reference>
<dbReference type="Gene3D" id="2.10.80.10">
    <property type="entry name" value="Lipase, subunit A"/>
    <property type="match status" value="1"/>
</dbReference>